<reference evidence="1 2" key="1">
    <citation type="submission" date="2017-07" db="EMBL/GenBank/DDBJ databases">
        <title>Acidovorax KNDSW TSA 6 genome sequence and assembly.</title>
        <authorList>
            <person name="Mayilraj S."/>
        </authorList>
    </citation>
    <scope>NUCLEOTIDE SEQUENCE [LARGE SCALE GENOMIC DNA]</scope>
    <source>
        <strain evidence="1 2">KNDSW-TSA6</strain>
    </source>
</reference>
<dbReference type="Proteomes" id="UP000215441">
    <property type="component" value="Unassembled WGS sequence"/>
</dbReference>
<dbReference type="EMBL" id="NOIG01000012">
    <property type="protein sequence ID" value="OYD48386.1"/>
    <property type="molecule type" value="Genomic_DNA"/>
</dbReference>
<evidence type="ECO:0008006" key="3">
    <source>
        <dbReference type="Google" id="ProtNLM"/>
    </source>
</evidence>
<dbReference type="RefSeq" id="WP_094291389.1">
    <property type="nucleotide sequence ID" value="NZ_NOIG01000012.1"/>
</dbReference>
<dbReference type="OrthoDB" id="8812129at2"/>
<evidence type="ECO:0000313" key="1">
    <source>
        <dbReference type="EMBL" id="OYD48386.1"/>
    </source>
</evidence>
<evidence type="ECO:0000313" key="2">
    <source>
        <dbReference type="Proteomes" id="UP000215441"/>
    </source>
</evidence>
<name>A0A235EH60_9BURK</name>
<dbReference type="AlphaFoldDB" id="A0A235EH60"/>
<comment type="caution">
    <text evidence="1">The sequence shown here is derived from an EMBL/GenBank/DDBJ whole genome shotgun (WGS) entry which is preliminary data.</text>
</comment>
<proteinExistence type="predicted"/>
<organism evidence="1 2">
    <name type="scientific">Acidovorax kalamii</name>
    <dbReference type="NCBI Taxonomy" id="2004485"/>
    <lineage>
        <taxon>Bacteria</taxon>
        <taxon>Pseudomonadati</taxon>
        <taxon>Pseudomonadota</taxon>
        <taxon>Betaproteobacteria</taxon>
        <taxon>Burkholderiales</taxon>
        <taxon>Comamonadaceae</taxon>
        <taxon>Acidovorax</taxon>
    </lineage>
</organism>
<protein>
    <recommendedName>
        <fullName evidence="3">TubC N-terminal docking domain-containing protein</fullName>
    </recommendedName>
</protein>
<accession>A0A235EH60</accession>
<gene>
    <name evidence="1" type="ORF">CBY09_20380</name>
</gene>
<sequence length="116" mass="13178">MSDNQTAARLLERLRHKGLHLSATAEGNLQVWPAVWLDEATSELIRQHKPGLLALLSAAAVDVLEDDRHRCRDCYHLQRKGNCAMAAQGRLPGVPEWYTPHKDVLQRCHRFCALPY</sequence>
<keyword evidence="2" id="KW-1185">Reference proteome</keyword>